<sequence>MKKVLVLTDSLGLPRVKPARIDDEQCWTYRLSDQHAASYRFRVVSVPGMDTNQLVSLVDDYYQAIDADVVIVQVGIVDCYPRAIKKTELSLLLRMPGVVSRLIHRWVKRNYATLIASRGIRYVQPEQFKANLQRLSNQFPRAKVLVVPIAPPSAAYITKNPRIEAAVAQYNTILASSFPNGFLVGCYPALAEDIFLSDNHHLNAMGNEQVFQAVSAVLAHG</sequence>
<evidence type="ECO:0000313" key="1">
    <source>
        <dbReference type="EMBL" id="MDD0988432.1"/>
    </source>
</evidence>
<dbReference type="SUPFAM" id="SSF52266">
    <property type="entry name" value="SGNH hydrolase"/>
    <property type="match status" value="1"/>
</dbReference>
<dbReference type="EMBL" id="JAMDHD010000049">
    <property type="protein sequence ID" value="MDD0988432.1"/>
    <property type="molecule type" value="Genomic_DNA"/>
</dbReference>
<dbReference type="InterPro" id="IPR036514">
    <property type="entry name" value="SGNH_hydro_sf"/>
</dbReference>
<organism evidence="1 2">
    <name type="scientific">Pseudomonas shahriarae</name>
    <dbReference type="NCBI Taxonomy" id="2745512"/>
    <lineage>
        <taxon>Bacteria</taxon>
        <taxon>Pseudomonadati</taxon>
        <taxon>Pseudomonadota</taxon>
        <taxon>Gammaproteobacteria</taxon>
        <taxon>Pseudomonadales</taxon>
        <taxon>Pseudomonadaceae</taxon>
        <taxon>Pseudomonas</taxon>
    </lineage>
</organism>
<gene>
    <name evidence="1" type="ORF">M5G21_26090</name>
</gene>
<reference evidence="1" key="1">
    <citation type="submission" date="2022-05" db="EMBL/GenBank/DDBJ databases">
        <title>Novel Pseudomonas spp. Isolated from a Rainbow Trout Aquaculture Facility.</title>
        <authorList>
            <person name="Testerman T."/>
            <person name="Graf J."/>
        </authorList>
    </citation>
    <scope>NUCLEOTIDE SEQUENCE</scope>
    <source>
        <strain evidence="1">ID1050</strain>
    </source>
</reference>
<dbReference type="GO" id="GO:0016787">
    <property type="term" value="F:hydrolase activity"/>
    <property type="evidence" value="ECO:0007669"/>
    <property type="project" value="UniProtKB-KW"/>
</dbReference>
<protein>
    <submittedName>
        <fullName evidence="1">SGNH/GDSL hydrolase family protein</fullName>
    </submittedName>
</protein>
<proteinExistence type="predicted"/>
<keyword evidence="1" id="KW-0378">Hydrolase</keyword>
<keyword evidence="2" id="KW-1185">Reference proteome</keyword>
<comment type="caution">
    <text evidence="1">The sequence shown here is derived from an EMBL/GenBank/DDBJ whole genome shotgun (WGS) entry which is preliminary data.</text>
</comment>
<dbReference type="Proteomes" id="UP001148189">
    <property type="component" value="Unassembled WGS sequence"/>
</dbReference>
<accession>A0ABT5NL83</accession>
<evidence type="ECO:0000313" key="2">
    <source>
        <dbReference type="Proteomes" id="UP001148189"/>
    </source>
</evidence>
<dbReference type="RefSeq" id="WP_273867703.1">
    <property type="nucleotide sequence ID" value="NZ_JAMDHD010000049.1"/>
</dbReference>
<dbReference type="Gene3D" id="3.40.50.1110">
    <property type="entry name" value="SGNH hydrolase"/>
    <property type="match status" value="1"/>
</dbReference>
<name>A0ABT5NL83_9PSED</name>